<evidence type="ECO:0000313" key="4">
    <source>
        <dbReference type="Proteomes" id="UP000182658"/>
    </source>
</evidence>
<dbReference type="InterPro" id="IPR001214">
    <property type="entry name" value="SET_dom"/>
</dbReference>
<dbReference type="CDD" id="cd20071">
    <property type="entry name" value="SET_SMYD"/>
    <property type="match status" value="1"/>
</dbReference>
<feature type="signal peptide" evidence="1">
    <location>
        <begin position="1"/>
        <end position="24"/>
    </location>
</feature>
<proteinExistence type="predicted"/>
<dbReference type="SUPFAM" id="SSF82199">
    <property type="entry name" value="SET domain"/>
    <property type="match status" value="1"/>
</dbReference>
<evidence type="ECO:0000313" key="3">
    <source>
        <dbReference type="EMBL" id="OIW31930.1"/>
    </source>
</evidence>
<dbReference type="STRING" id="1408157.A0A1J7JVY7"/>
<dbReference type="SMART" id="SM00317">
    <property type="entry name" value="SET"/>
    <property type="match status" value="1"/>
</dbReference>
<dbReference type="InterPro" id="IPR053185">
    <property type="entry name" value="SET_domain_protein"/>
</dbReference>
<dbReference type="InParanoid" id="A0A1J7JVY7"/>
<protein>
    <submittedName>
        <fullName evidence="3">SET domain-containing protein</fullName>
    </submittedName>
</protein>
<dbReference type="AlphaFoldDB" id="A0A1J7JVY7"/>
<feature type="chain" id="PRO_5009645069" evidence="1">
    <location>
        <begin position="25"/>
        <end position="423"/>
    </location>
</feature>
<keyword evidence="4" id="KW-1185">Reference proteome</keyword>
<reference evidence="3 4" key="1">
    <citation type="submission" date="2016-10" db="EMBL/GenBank/DDBJ databases">
        <title>Draft genome sequence of Coniochaeta ligniaria NRRL30616, a lignocellulolytic fungus for bioabatement of inhibitors in plant biomass hydrolysates.</title>
        <authorList>
            <consortium name="DOE Joint Genome Institute"/>
            <person name="Jimenez D.J."/>
            <person name="Hector R.E."/>
            <person name="Riley R."/>
            <person name="Sun H."/>
            <person name="Grigoriev I.V."/>
            <person name="Van Elsas J.D."/>
            <person name="Nichols N.N."/>
        </authorList>
    </citation>
    <scope>NUCLEOTIDE SEQUENCE [LARGE SCALE GENOMIC DNA]</scope>
    <source>
        <strain evidence="3 4">NRRL 30616</strain>
    </source>
</reference>
<evidence type="ECO:0000256" key="1">
    <source>
        <dbReference type="SAM" id="SignalP"/>
    </source>
</evidence>
<dbReference type="PROSITE" id="PS50280">
    <property type="entry name" value="SET"/>
    <property type="match status" value="1"/>
</dbReference>
<feature type="domain" description="SET" evidence="2">
    <location>
        <begin position="142"/>
        <end position="287"/>
    </location>
</feature>
<dbReference type="Gene3D" id="2.170.270.10">
    <property type="entry name" value="SET domain"/>
    <property type="match status" value="1"/>
</dbReference>
<accession>A0A1J7JVY7</accession>
<sequence>MIRTARLSLIITALAASLGHNVTAKEANRRDICSWSPYGSTLLYHQPRTCPVPIDDTAASRIGDWSPWSYLPYCVKPRNKPRSSPPYCVFSSDHYRAGHGLSVITTPQLAASIADTLDDGTVPPPIRNHPSSFLAHSSGPGPAFEIKDLPGRGKGAVATRKIRQWEVAMVAYPAVIAQMDLWEALGPDQIRAVLRQAIQQLPSEQQGVVLSLDHSTGGALVQDILNTNIFGIELDGVMHMGLYPESSRLNHNCRPNAFWRYSKDNLAMEVVAIRAIEVGEEITHSYAPLGLNYKDRRETLKEWGFTCKCPLCSSSRRVIQQSDQRRNRIREVRAVLAEREDLSGDQVDKLAGELLRLIGEEKLEVQLVVYYEVIARAYMGAFDFEKAKEYANMCENAWIQYGGLDHDNVEGMKQLWRDLDEML</sequence>
<dbReference type="Pfam" id="PF00856">
    <property type="entry name" value="SET"/>
    <property type="match status" value="1"/>
</dbReference>
<keyword evidence="1" id="KW-0732">Signal</keyword>
<dbReference type="PANTHER" id="PTHR47332:SF6">
    <property type="entry name" value="SET DOMAIN-CONTAINING PROTEIN"/>
    <property type="match status" value="1"/>
</dbReference>
<dbReference type="InterPro" id="IPR046341">
    <property type="entry name" value="SET_dom_sf"/>
</dbReference>
<name>A0A1J7JVY7_9PEZI</name>
<dbReference type="Proteomes" id="UP000182658">
    <property type="component" value="Unassembled WGS sequence"/>
</dbReference>
<organism evidence="3 4">
    <name type="scientific">Coniochaeta ligniaria NRRL 30616</name>
    <dbReference type="NCBI Taxonomy" id="1408157"/>
    <lineage>
        <taxon>Eukaryota</taxon>
        <taxon>Fungi</taxon>
        <taxon>Dikarya</taxon>
        <taxon>Ascomycota</taxon>
        <taxon>Pezizomycotina</taxon>
        <taxon>Sordariomycetes</taxon>
        <taxon>Sordariomycetidae</taxon>
        <taxon>Coniochaetales</taxon>
        <taxon>Coniochaetaceae</taxon>
        <taxon>Coniochaeta</taxon>
    </lineage>
</organism>
<dbReference type="OrthoDB" id="438641at2759"/>
<dbReference type="PANTHER" id="PTHR47332">
    <property type="entry name" value="SET DOMAIN-CONTAINING PROTEIN 5"/>
    <property type="match status" value="1"/>
</dbReference>
<dbReference type="EMBL" id="KV875095">
    <property type="protein sequence ID" value="OIW31930.1"/>
    <property type="molecule type" value="Genomic_DNA"/>
</dbReference>
<evidence type="ECO:0000259" key="2">
    <source>
        <dbReference type="PROSITE" id="PS50280"/>
    </source>
</evidence>
<gene>
    <name evidence="3" type="ORF">CONLIGDRAFT_678375</name>
</gene>